<dbReference type="Gene3D" id="3.30.230.10">
    <property type="match status" value="1"/>
</dbReference>
<evidence type="ECO:0000256" key="1">
    <source>
        <dbReference type="ARBA" id="ARBA00022694"/>
    </source>
</evidence>
<comment type="subunit">
    <text evidence="6">Consists of a catalytic RNA component (M1 or rnpB) and a protein subunit.</text>
</comment>
<comment type="function">
    <text evidence="6">RNaseP catalyzes the removal of the 5'-leader sequence from pre-tRNA to produce the mature 5'-terminus. It can also cleave other RNA substrates such as 4.5S RNA. The protein component plays an auxiliary but essential role in vivo by binding to the 5'-leader sequence and broadening the substrate specificity of the ribozyme.</text>
</comment>
<evidence type="ECO:0000313" key="9">
    <source>
        <dbReference type="Proteomes" id="UP000034329"/>
    </source>
</evidence>
<dbReference type="PANTHER" id="PTHR33992:SF1">
    <property type="entry name" value="RIBONUCLEASE P PROTEIN COMPONENT"/>
    <property type="match status" value="1"/>
</dbReference>
<evidence type="ECO:0000256" key="3">
    <source>
        <dbReference type="ARBA" id="ARBA00022759"/>
    </source>
</evidence>
<keyword evidence="5 6" id="KW-0694">RNA-binding</keyword>
<dbReference type="EC" id="3.1.26.5" evidence="6 7"/>
<evidence type="ECO:0000256" key="7">
    <source>
        <dbReference type="NCBIfam" id="TIGR00188"/>
    </source>
</evidence>
<dbReference type="EMBL" id="LCLA01000025">
    <property type="protein sequence ID" value="KKU09957.1"/>
    <property type="molecule type" value="Genomic_DNA"/>
</dbReference>
<dbReference type="GO" id="GO:0030677">
    <property type="term" value="C:ribonuclease P complex"/>
    <property type="evidence" value="ECO:0007669"/>
    <property type="project" value="TreeGrafter"/>
</dbReference>
<dbReference type="NCBIfam" id="TIGR00188">
    <property type="entry name" value="rnpA"/>
    <property type="match status" value="1"/>
</dbReference>
<dbReference type="GO" id="GO:0042781">
    <property type="term" value="F:3'-tRNA processing endoribonuclease activity"/>
    <property type="evidence" value="ECO:0007669"/>
    <property type="project" value="TreeGrafter"/>
</dbReference>
<evidence type="ECO:0000256" key="6">
    <source>
        <dbReference type="HAMAP-Rule" id="MF_00227"/>
    </source>
</evidence>
<protein>
    <recommendedName>
        <fullName evidence="6 7">Ribonuclease P protein component</fullName>
        <shortName evidence="6">RNase P protein</shortName>
        <shortName evidence="6">RNaseP protein</shortName>
        <ecNumber evidence="6 7">3.1.26.5</ecNumber>
    </recommendedName>
    <alternativeName>
        <fullName evidence="6">Protein C5</fullName>
    </alternativeName>
</protein>
<gene>
    <name evidence="6" type="primary">rnpA</name>
    <name evidence="8" type="ORF">UX13_C0025G0007</name>
</gene>
<comment type="caution">
    <text evidence="8">The sequence shown here is derived from an EMBL/GenBank/DDBJ whole genome shotgun (WGS) entry which is preliminary data.</text>
</comment>
<dbReference type="SUPFAM" id="SSF54211">
    <property type="entry name" value="Ribosomal protein S5 domain 2-like"/>
    <property type="match status" value="1"/>
</dbReference>
<reference evidence="8 9" key="1">
    <citation type="journal article" date="2015" name="Nature">
        <title>rRNA introns, odd ribosomes, and small enigmatic genomes across a large radiation of phyla.</title>
        <authorList>
            <person name="Brown C.T."/>
            <person name="Hug L.A."/>
            <person name="Thomas B.C."/>
            <person name="Sharon I."/>
            <person name="Castelle C.J."/>
            <person name="Singh A."/>
            <person name="Wilkins M.J."/>
            <person name="Williams K.H."/>
            <person name="Banfield J.F."/>
        </authorList>
    </citation>
    <scope>NUCLEOTIDE SEQUENCE [LARGE SCALE GENOMIC DNA]</scope>
</reference>
<dbReference type="GO" id="GO:0004526">
    <property type="term" value="F:ribonuclease P activity"/>
    <property type="evidence" value="ECO:0007669"/>
    <property type="project" value="UniProtKB-UniRule"/>
</dbReference>
<dbReference type="Proteomes" id="UP000034329">
    <property type="component" value="Unassembled WGS sequence"/>
</dbReference>
<proteinExistence type="inferred from homology"/>
<keyword evidence="2 6" id="KW-0540">Nuclease</keyword>
<dbReference type="GO" id="GO:0001682">
    <property type="term" value="P:tRNA 5'-leader removal"/>
    <property type="evidence" value="ECO:0007669"/>
    <property type="project" value="UniProtKB-UniRule"/>
</dbReference>
<evidence type="ECO:0000313" key="8">
    <source>
        <dbReference type="EMBL" id="KKU09957.1"/>
    </source>
</evidence>
<keyword evidence="4 6" id="KW-0378">Hydrolase</keyword>
<evidence type="ECO:0000256" key="4">
    <source>
        <dbReference type="ARBA" id="ARBA00022801"/>
    </source>
</evidence>
<dbReference type="PANTHER" id="PTHR33992">
    <property type="entry name" value="RIBONUCLEASE P PROTEIN COMPONENT"/>
    <property type="match status" value="1"/>
</dbReference>
<dbReference type="InterPro" id="IPR020568">
    <property type="entry name" value="Ribosomal_Su5_D2-typ_SF"/>
</dbReference>
<dbReference type="InterPro" id="IPR000100">
    <property type="entry name" value="RNase_P"/>
</dbReference>
<organism evidence="8 9">
    <name type="scientific">Candidatus Woesebacteria bacterium GW2011_GWB1_45_5</name>
    <dbReference type="NCBI Taxonomy" id="1618581"/>
    <lineage>
        <taxon>Bacteria</taxon>
        <taxon>Candidatus Woeseibacteriota</taxon>
    </lineage>
</organism>
<dbReference type="HAMAP" id="MF_00227">
    <property type="entry name" value="RNase_P"/>
    <property type="match status" value="1"/>
</dbReference>
<evidence type="ECO:0000256" key="5">
    <source>
        <dbReference type="ARBA" id="ARBA00022884"/>
    </source>
</evidence>
<name>A0A0G1MPB6_9BACT</name>
<dbReference type="AlphaFoldDB" id="A0A0G1MPB6"/>
<accession>A0A0G1MPB6</accession>
<comment type="catalytic activity">
    <reaction evidence="6">
        <text>Endonucleolytic cleavage of RNA, removing 5'-extranucleotides from tRNA precursor.</text>
        <dbReference type="EC" id="3.1.26.5"/>
    </reaction>
</comment>
<evidence type="ECO:0000256" key="2">
    <source>
        <dbReference type="ARBA" id="ARBA00022722"/>
    </source>
</evidence>
<comment type="similarity">
    <text evidence="6">Belongs to the RnpA family.</text>
</comment>
<dbReference type="Pfam" id="PF00825">
    <property type="entry name" value="Ribonuclease_P"/>
    <property type="match status" value="1"/>
</dbReference>
<keyword evidence="1 6" id="KW-0819">tRNA processing</keyword>
<dbReference type="InterPro" id="IPR014721">
    <property type="entry name" value="Ribsml_uS5_D2-typ_fold_subgr"/>
</dbReference>
<keyword evidence="3 6" id="KW-0255">Endonuclease</keyword>
<dbReference type="GO" id="GO:0000049">
    <property type="term" value="F:tRNA binding"/>
    <property type="evidence" value="ECO:0007669"/>
    <property type="project" value="UniProtKB-UniRule"/>
</dbReference>
<sequence>MLAKKSRLTGVKNFKNVEERGEIYQSQNFGVARVKRGDEEPSRFAFVVSTKISKDAVDRNRFKRTMSEAVRLSSIDIKNGFDVVFLAKTSIVRTPTSELMKEVKRALLESGLLK</sequence>